<evidence type="ECO:0000256" key="1">
    <source>
        <dbReference type="ARBA" id="ARBA00004245"/>
    </source>
</evidence>
<feature type="region of interest" description="Disordered" evidence="6">
    <location>
        <begin position="383"/>
        <end position="409"/>
    </location>
</feature>
<reference evidence="8" key="1">
    <citation type="submission" date="2019-10" db="EMBL/GenBank/DDBJ databases">
        <title>Corvus moneduloides (New Caledonian crow) genome, bCorMon1, primary haplotype.</title>
        <authorList>
            <person name="Rutz C."/>
            <person name="Fungtammasan C."/>
            <person name="Mountcastle J."/>
            <person name="Formenti G."/>
            <person name="Chow W."/>
            <person name="Howe K."/>
            <person name="Steele M.P."/>
            <person name="Fernandes J."/>
            <person name="Gilbert M.T.P."/>
            <person name="Fedrigo O."/>
            <person name="Jarvis E.D."/>
            <person name="Gemmell N."/>
        </authorList>
    </citation>
    <scope>NUCLEOTIDE SEQUENCE [LARGE SCALE GENOMIC DNA]</scope>
</reference>
<comment type="similarity">
    <text evidence="2">Belongs to the CKAP2 family.</text>
</comment>
<feature type="region of interest" description="Disordered" evidence="6">
    <location>
        <begin position="583"/>
        <end position="607"/>
    </location>
</feature>
<dbReference type="OMA" id="NVMEGAQ"/>
<dbReference type="GO" id="GO:0005813">
    <property type="term" value="C:centrosome"/>
    <property type="evidence" value="ECO:0007669"/>
    <property type="project" value="TreeGrafter"/>
</dbReference>
<evidence type="ECO:0000256" key="4">
    <source>
        <dbReference type="ARBA" id="ARBA00022553"/>
    </source>
</evidence>
<evidence type="ECO:0000256" key="2">
    <source>
        <dbReference type="ARBA" id="ARBA00009468"/>
    </source>
</evidence>
<proteinExistence type="inferred from homology"/>
<sequence length="713" mass="78115">MRRGDCWSCGRLFCGGAVMERAGAPELALRGTEQRRSRPQNCQAAKERLKCASTKHFLKNWTNHLNPPFEPVSKLKHIERNQEDVLGNVMEGAQGHGKLGAKSTQHSGHTAQQKPSNTSQRAAGVCPVQPGNNGKLPASAHTRDRLPPSSSGHLNPERNPKSAQDTVTAAAPQVGSDHPPPGAPHSLNEGLQDRLVCHKENLGPRASTPPVLIRALQSDGNGLGKKRVLAQRQSSAVTSRPILGPKDRISNRQPKEEPVLDKFRKTLTESKSVSQNTSTRTRPLQPSRFLPASDNLLHKNPGKNQGKTTTVRQPVGRPPGTAPGGSLKHHSQPPPVRRFPTKPPTLGKPEGTTNLKSSLNPGVTLPRPMVKEGMDRKDMKVLPPGHTAASQGTGHPNQSHSIHNSKTPVLEDDLRSRRDELQPELPKAGGMQARRIPRIPSAADRKKQLEEWLASKGKKYKRPPMALLQKQAVKPSCRSVKAKEKQENPEQRCQAEINNVLTQCLKFAEEGVPAEELLAVLSHVPQAEKFAKFWICQAKLLARNGPFDVLQLYREAVSAGAEPVEELRETALSILKDAAQNLEGEKAEEPVPWGPTTPCPGERQPTASTPGLVGRPLTSLPPSIKLQVTSASRGREFPEGPELKFLTPVRRSLRIEQVVSLYPEMLKDHDPVVSSLREILDAEEETCFFFRKNLALPEVTELEDLSSYPPKSS</sequence>
<dbReference type="InterPro" id="IPR052855">
    <property type="entry name" value="CKAP2-like"/>
</dbReference>
<evidence type="ECO:0000313" key="7">
    <source>
        <dbReference type="Ensembl" id="ENSCMUP00000029347.1"/>
    </source>
</evidence>
<feature type="region of interest" description="Disordered" evidence="6">
    <location>
        <begin position="93"/>
        <end position="189"/>
    </location>
</feature>
<keyword evidence="5" id="KW-0206">Cytoskeleton</keyword>
<keyword evidence="3" id="KW-0963">Cytoplasm</keyword>
<name>A0A8U7NQ23_CORMO</name>
<reference evidence="7" key="2">
    <citation type="submission" date="2025-08" db="UniProtKB">
        <authorList>
            <consortium name="Ensembl"/>
        </authorList>
    </citation>
    <scope>IDENTIFICATION</scope>
</reference>
<gene>
    <name evidence="7" type="primary">CKAP2L</name>
</gene>
<dbReference type="GO" id="GO:0005829">
    <property type="term" value="C:cytosol"/>
    <property type="evidence" value="ECO:0007669"/>
    <property type="project" value="TreeGrafter"/>
</dbReference>
<feature type="compositionally biased region" description="Pro residues" evidence="6">
    <location>
        <begin position="332"/>
        <end position="343"/>
    </location>
</feature>
<keyword evidence="4" id="KW-0597">Phosphoprotein</keyword>
<feature type="region of interest" description="Disordered" evidence="6">
    <location>
        <begin position="224"/>
        <end position="369"/>
    </location>
</feature>
<feature type="compositionally biased region" description="Polar residues" evidence="6">
    <location>
        <begin position="302"/>
        <end position="312"/>
    </location>
</feature>
<dbReference type="PANTHER" id="PTHR47078">
    <property type="entry name" value="CYTOSKELETON-ASSOCIATED PROTEIN 2-LIKE"/>
    <property type="match status" value="1"/>
</dbReference>
<dbReference type="AlphaFoldDB" id="A0A8U7NQ23"/>
<dbReference type="Pfam" id="PF15297">
    <property type="entry name" value="CKAP2_C"/>
    <property type="match status" value="2"/>
</dbReference>
<comment type="subcellular location">
    <subcellularLocation>
        <location evidence="1">Cytoplasm</location>
        <location evidence="1">Cytoskeleton</location>
    </subcellularLocation>
</comment>
<feature type="compositionally biased region" description="Polar residues" evidence="6">
    <location>
        <begin position="388"/>
        <end position="407"/>
    </location>
</feature>
<feature type="compositionally biased region" description="Basic and acidic residues" evidence="6">
    <location>
        <begin position="245"/>
        <end position="268"/>
    </location>
</feature>
<reference evidence="7" key="3">
    <citation type="submission" date="2025-09" db="UniProtKB">
        <authorList>
            <consortium name="Ensembl"/>
        </authorList>
    </citation>
    <scope>IDENTIFICATION</scope>
</reference>
<accession>A0A8U7NQ23</accession>
<dbReference type="PANTHER" id="PTHR47078:SF1">
    <property type="entry name" value="CYTOSKELETON-ASSOCIATED PROTEIN 2-LIKE"/>
    <property type="match status" value="1"/>
</dbReference>
<dbReference type="Proteomes" id="UP000694553">
    <property type="component" value="Unassembled WGS sequence"/>
</dbReference>
<feature type="compositionally biased region" description="Polar residues" evidence="6">
    <location>
        <begin position="102"/>
        <end position="121"/>
    </location>
</feature>
<evidence type="ECO:0000256" key="3">
    <source>
        <dbReference type="ARBA" id="ARBA00022490"/>
    </source>
</evidence>
<feature type="compositionally biased region" description="Polar residues" evidence="6">
    <location>
        <begin position="269"/>
        <end position="284"/>
    </location>
</feature>
<evidence type="ECO:0000313" key="8">
    <source>
        <dbReference type="Proteomes" id="UP000694553"/>
    </source>
</evidence>
<feature type="compositionally biased region" description="Polar residues" evidence="6">
    <location>
        <begin position="351"/>
        <end position="361"/>
    </location>
</feature>
<protein>
    <submittedName>
        <fullName evidence="7">Cytoskeleton associated protein 2 like</fullName>
    </submittedName>
</protein>
<evidence type="ECO:0000256" key="5">
    <source>
        <dbReference type="ARBA" id="ARBA00023212"/>
    </source>
</evidence>
<organism evidence="7 8">
    <name type="scientific">Corvus moneduloides</name>
    <name type="common">New Caledonian crow</name>
    <dbReference type="NCBI Taxonomy" id="1196302"/>
    <lineage>
        <taxon>Eukaryota</taxon>
        <taxon>Metazoa</taxon>
        <taxon>Chordata</taxon>
        <taxon>Craniata</taxon>
        <taxon>Vertebrata</taxon>
        <taxon>Euteleostomi</taxon>
        <taxon>Archelosauria</taxon>
        <taxon>Archosauria</taxon>
        <taxon>Dinosauria</taxon>
        <taxon>Saurischia</taxon>
        <taxon>Theropoda</taxon>
        <taxon>Coelurosauria</taxon>
        <taxon>Aves</taxon>
        <taxon>Neognathae</taxon>
        <taxon>Neoaves</taxon>
        <taxon>Telluraves</taxon>
        <taxon>Australaves</taxon>
        <taxon>Passeriformes</taxon>
        <taxon>Corvoidea</taxon>
        <taxon>Corvidae</taxon>
        <taxon>Corvus</taxon>
    </lineage>
</organism>
<dbReference type="InterPro" id="IPR029197">
    <property type="entry name" value="CKAP2_C"/>
</dbReference>
<dbReference type="Ensembl" id="ENSCMUT00000034130.1">
    <property type="protein sequence ID" value="ENSCMUP00000029347.1"/>
    <property type="gene ID" value="ENSCMUG00000019727.1"/>
</dbReference>
<dbReference type="GO" id="GO:0072686">
    <property type="term" value="C:mitotic spindle"/>
    <property type="evidence" value="ECO:0007669"/>
    <property type="project" value="TreeGrafter"/>
</dbReference>
<keyword evidence="8" id="KW-1185">Reference proteome</keyword>
<evidence type="ECO:0000256" key="6">
    <source>
        <dbReference type="SAM" id="MobiDB-lite"/>
    </source>
</evidence>